<evidence type="ECO:0000256" key="2">
    <source>
        <dbReference type="ARBA" id="ARBA00009809"/>
    </source>
</evidence>
<evidence type="ECO:0000259" key="4">
    <source>
        <dbReference type="Pfam" id="PF01301"/>
    </source>
</evidence>
<evidence type="ECO:0000256" key="3">
    <source>
        <dbReference type="ARBA" id="ARBA00012756"/>
    </source>
</evidence>
<proteinExistence type="inferred from homology"/>
<dbReference type="GO" id="GO:0004565">
    <property type="term" value="F:beta-galactosidase activity"/>
    <property type="evidence" value="ECO:0007669"/>
    <property type="project" value="UniProtKB-EC"/>
</dbReference>
<dbReference type="EMBL" id="QGNW01002623">
    <property type="protein sequence ID" value="RVW14287.1"/>
    <property type="molecule type" value="Genomic_DNA"/>
</dbReference>
<dbReference type="AlphaFoldDB" id="A0A438BTK9"/>
<dbReference type="Pfam" id="PF01301">
    <property type="entry name" value="Glyco_hydro_35"/>
    <property type="match status" value="1"/>
</dbReference>
<dbReference type="InterPro" id="IPR001944">
    <property type="entry name" value="Glycoside_Hdrlase_35"/>
</dbReference>
<feature type="domain" description="Glycoside hydrolase 35 catalytic" evidence="4">
    <location>
        <begin position="143"/>
        <end position="222"/>
    </location>
</feature>
<dbReference type="EC" id="3.2.1.23" evidence="3"/>
<evidence type="ECO:0000313" key="5">
    <source>
        <dbReference type="EMBL" id="RVW14287.1"/>
    </source>
</evidence>
<dbReference type="Gene3D" id="2.60.120.260">
    <property type="entry name" value="Galactose-binding domain-like"/>
    <property type="match status" value="1"/>
</dbReference>
<dbReference type="SUPFAM" id="SSF51445">
    <property type="entry name" value="(Trans)glycosidases"/>
    <property type="match status" value="1"/>
</dbReference>
<name>A0A438BTK9_VITVI</name>
<evidence type="ECO:0000256" key="1">
    <source>
        <dbReference type="ARBA" id="ARBA00001412"/>
    </source>
</evidence>
<dbReference type="InterPro" id="IPR017853">
    <property type="entry name" value="GH"/>
</dbReference>
<comment type="caution">
    <text evidence="5">The sequence shown here is derived from an EMBL/GenBank/DDBJ whole genome shotgun (WGS) entry which is preliminary data.</text>
</comment>
<gene>
    <name evidence="5" type="primary">BGAL17_2</name>
    <name evidence="5" type="ORF">CK203_095398</name>
</gene>
<protein>
    <recommendedName>
        <fullName evidence="3">beta-galactosidase</fullName>
        <ecNumber evidence="3">3.2.1.23</ecNumber>
    </recommendedName>
</protein>
<organism evidence="5 6">
    <name type="scientific">Vitis vinifera</name>
    <name type="common">Grape</name>
    <dbReference type="NCBI Taxonomy" id="29760"/>
    <lineage>
        <taxon>Eukaryota</taxon>
        <taxon>Viridiplantae</taxon>
        <taxon>Streptophyta</taxon>
        <taxon>Embryophyta</taxon>
        <taxon>Tracheophyta</taxon>
        <taxon>Spermatophyta</taxon>
        <taxon>Magnoliopsida</taxon>
        <taxon>eudicotyledons</taxon>
        <taxon>Gunneridae</taxon>
        <taxon>Pentapetalae</taxon>
        <taxon>rosids</taxon>
        <taxon>Vitales</taxon>
        <taxon>Vitaceae</taxon>
        <taxon>Viteae</taxon>
        <taxon>Vitis</taxon>
    </lineage>
</organism>
<dbReference type="Proteomes" id="UP000288805">
    <property type="component" value="Unassembled WGS sequence"/>
</dbReference>
<reference evidence="5 6" key="1">
    <citation type="journal article" date="2018" name="PLoS Genet.">
        <title>Population sequencing reveals clonal diversity and ancestral inbreeding in the grapevine cultivar Chardonnay.</title>
        <authorList>
            <person name="Roach M.J."/>
            <person name="Johnson D.L."/>
            <person name="Bohlmann J."/>
            <person name="van Vuuren H.J."/>
            <person name="Jones S.J."/>
            <person name="Pretorius I.S."/>
            <person name="Schmidt S.A."/>
            <person name="Borneman A.R."/>
        </authorList>
    </citation>
    <scope>NUCLEOTIDE SEQUENCE [LARGE SCALE GENOMIC DNA]</scope>
    <source>
        <strain evidence="6">cv. Chardonnay</strain>
        <tissue evidence="5">Leaf</tissue>
    </source>
</reference>
<sequence length="253" mass="28295">MKCENEVDGLFGNDQCQIESNHHLNTAELASSPHLEWDAFIDGLEDEMIFDYEIWSLNPRLTFLLPSCWLLMMVASWMELMHRTGKICHHRIKFLNSVEWSMPLVFLARSVAYGYIVIVHLGLRSHLGRMAGGAATAENGGSQSHLSDKTAAALDKILSLKGSAMLYMAHGGTNFGFYNGANIGADEFDYKPNLTSYDYDAPIRESGDVDIAKFKALRGLANRHSATSFRSVPSNTKKRGYGPIQLQKNWIFV</sequence>
<dbReference type="PANTHER" id="PTHR23421">
    <property type="entry name" value="BETA-GALACTOSIDASE RELATED"/>
    <property type="match status" value="1"/>
</dbReference>
<dbReference type="GO" id="GO:0005975">
    <property type="term" value="P:carbohydrate metabolic process"/>
    <property type="evidence" value="ECO:0007669"/>
    <property type="project" value="InterPro"/>
</dbReference>
<comment type="similarity">
    <text evidence="2">Belongs to the glycosyl hydrolase 35 family.</text>
</comment>
<evidence type="ECO:0000313" key="6">
    <source>
        <dbReference type="Proteomes" id="UP000288805"/>
    </source>
</evidence>
<dbReference type="InterPro" id="IPR031330">
    <property type="entry name" value="Gly_Hdrlase_35_cat"/>
</dbReference>
<accession>A0A438BTK9</accession>
<comment type="catalytic activity">
    <reaction evidence="1">
        <text>Hydrolysis of terminal non-reducing beta-D-galactose residues in beta-D-galactosides.</text>
        <dbReference type="EC" id="3.2.1.23"/>
    </reaction>
</comment>